<keyword evidence="3" id="KW-0723">Serine/threonine-protein kinase</keyword>
<evidence type="ECO:0000256" key="5">
    <source>
        <dbReference type="ARBA" id="ARBA00022692"/>
    </source>
</evidence>
<feature type="domain" description="Protein kinase" evidence="14">
    <location>
        <begin position="56"/>
        <end position="333"/>
    </location>
</feature>
<evidence type="ECO:0000313" key="16">
    <source>
        <dbReference type="Proteomes" id="UP000599391"/>
    </source>
</evidence>
<dbReference type="GO" id="GO:0004674">
    <property type="term" value="F:protein serine/threonine kinase activity"/>
    <property type="evidence" value="ECO:0007669"/>
    <property type="project" value="UniProtKB-KW"/>
</dbReference>
<evidence type="ECO:0000256" key="13">
    <source>
        <dbReference type="SAM" id="Phobius"/>
    </source>
</evidence>
<dbReference type="Pfam" id="PF00069">
    <property type="entry name" value="Pkinase"/>
    <property type="match status" value="1"/>
</dbReference>
<name>A0A8J7HGU5_9CYAN</name>
<comment type="catalytic activity">
    <reaction evidence="12">
        <text>L-seryl-[protein] + ATP = O-phospho-L-seryl-[protein] + ADP + H(+)</text>
        <dbReference type="Rhea" id="RHEA:17989"/>
        <dbReference type="Rhea" id="RHEA-COMP:9863"/>
        <dbReference type="Rhea" id="RHEA-COMP:11604"/>
        <dbReference type="ChEBI" id="CHEBI:15378"/>
        <dbReference type="ChEBI" id="CHEBI:29999"/>
        <dbReference type="ChEBI" id="CHEBI:30616"/>
        <dbReference type="ChEBI" id="CHEBI:83421"/>
        <dbReference type="ChEBI" id="CHEBI:456216"/>
        <dbReference type="EC" id="2.7.11.1"/>
    </reaction>
</comment>
<dbReference type="InterPro" id="IPR001828">
    <property type="entry name" value="ANF_lig-bd_rcpt"/>
</dbReference>
<dbReference type="CDD" id="cd14014">
    <property type="entry name" value="STKc_PknB_like"/>
    <property type="match status" value="1"/>
</dbReference>
<dbReference type="CDD" id="cd06268">
    <property type="entry name" value="PBP1_ABC_transporter_LIVBP-like"/>
    <property type="match status" value="1"/>
</dbReference>
<comment type="catalytic activity">
    <reaction evidence="11">
        <text>L-threonyl-[protein] + ATP = O-phospho-L-threonyl-[protein] + ADP + H(+)</text>
        <dbReference type="Rhea" id="RHEA:46608"/>
        <dbReference type="Rhea" id="RHEA-COMP:11060"/>
        <dbReference type="Rhea" id="RHEA-COMP:11605"/>
        <dbReference type="ChEBI" id="CHEBI:15378"/>
        <dbReference type="ChEBI" id="CHEBI:30013"/>
        <dbReference type="ChEBI" id="CHEBI:30616"/>
        <dbReference type="ChEBI" id="CHEBI:61977"/>
        <dbReference type="ChEBI" id="CHEBI:456216"/>
        <dbReference type="EC" id="2.7.11.1"/>
    </reaction>
</comment>
<dbReference type="EC" id="2.7.11.1" evidence="2"/>
<gene>
    <name evidence="15" type="ORF">I8751_24160</name>
</gene>
<evidence type="ECO:0000256" key="12">
    <source>
        <dbReference type="ARBA" id="ARBA00048679"/>
    </source>
</evidence>
<keyword evidence="10 13" id="KW-0472">Membrane</keyword>
<dbReference type="SMART" id="SM00220">
    <property type="entry name" value="S_TKc"/>
    <property type="match status" value="1"/>
</dbReference>
<dbReference type="PROSITE" id="PS50011">
    <property type="entry name" value="PROTEIN_KINASE_DOM"/>
    <property type="match status" value="1"/>
</dbReference>
<keyword evidence="5 13" id="KW-0812">Transmembrane</keyword>
<keyword evidence="4" id="KW-0808">Transferase</keyword>
<evidence type="ECO:0000313" key="15">
    <source>
        <dbReference type="EMBL" id="MBH8555383.1"/>
    </source>
</evidence>
<dbReference type="PANTHER" id="PTHR24363:SF0">
    <property type="entry name" value="SERINE_THREONINE KINASE LIKE DOMAIN CONTAINING 1"/>
    <property type="match status" value="1"/>
</dbReference>
<dbReference type="Gene3D" id="3.40.50.2300">
    <property type="match status" value="2"/>
</dbReference>
<dbReference type="GO" id="GO:0005524">
    <property type="term" value="F:ATP binding"/>
    <property type="evidence" value="ECO:0007669"/>
    <property type="project" value="UniProtKB-KW"/>
</dbReference>
<keyword evidence="6" id="KW-0547">Nucleotide-binding</keyword>
<evidence type="ECO:0000256" key="7">
    <source>
        <dbReference type="ARBA" id="ARBA00022777"/>
    </source>
</evidence>
<dbReference type="RefSeq" id="WP_214441603.1">
    <property type="nucleotide sequence ID" value="NZ_JAECZB010000094.1"/>
</dbReference>
<evidence type="ECO:0000256" key="1">
    <source>
        <dbReference type="ARBA" id="ARBA00004370"/>
    </source>
</evidence>
<evidence type="ECO:0000256" key="10">
    <source>
        <dbReference type="ARBA" id="ARBA00023136"/>
    </source>
</evidence>
<keyword evidence="16" id="KW-1185">Reference proteome</keyword>
<evidence type="ECO:0000256" key="9">
    <source>
        <dbReference type="ARBA" id="ARBA00022989"/>
    </source>
</evidence>
<evidence type="ECO:0000256" key="4">
    <source>
        <dbReference type="ARBA" id="ARBA00022679"/>
    </source>
</evidence>
<dbReference type="PANTHER" id="PTHR24363">
    <property type="entry name" value="SERINE/THREONINE PROTEIN KINASE"/>
    <property type="match status" value="1"/>
</dbReference>
<dbReference type="InterPro" id="IPR000719">
    <property type="entry name" value="Prot_kinase_dom"/>
</dbReference>
<keyword evidence="9 13" id="KW-1133">Transmembrane helix</keyword>
<evidence type="ECO:0000259" key="14">
    <source>
        <dbReference type="PROSITE" id="PS50011"/>
    </source>
</evidence>
<evidence type="ECO:0000256" key="6">
    <source>
        <dbReference type="ARBA" id="ARBA00022741"/>
    </source>
</evidence>
<dbReference type="InterPro" id="IPR028082">
    <property type="entry name" value="Peripla_BP_I"/>
</dbReference>
<dbReference type="SUPFAM" id="SSF56112">
    <property type="entry name" value="Protein kinase-like (PK-like)"/>
    <property type="match status" value="1"/>
</dbReference>
<evidence type="ECO:0000256" key="2">
    <source>
        <dbReference type="ARBA" id="ARBA00012513"/>
    </source>
</evidence>
<reference evidence="15 16" key="1">
    <citation type="journal article" date="2021" name="Int. J. Syst. Evol. Microbiol.">
        <title>Amazonocrinis nigriterrae gen. nov., sp. nov., Atlanticothrix silvestris gen. nov., sp. nov. and Dendronalium phyllosphericum gen. nov., sp. nov., nostocacean cyanobacteria from Brazilian environments.</title>
        <authorList>
            <person name="Alvarenga D.O."/>
            <person name="Andreote A.P.D."/>
            <person name="Branco L.H.Z."/>
            <person name="Delbaje E."/>
            <person name="Cruz R.B."/>
            <person name="Varani A.M."/>
            <person name="Fiore M.F."/>
        </authorList>
    </citation>
    <scope>NUCLEOTIDE SEQUENCE [LARGE SCALE GENOMIC DNA]</scope>
    <source>
        <strain evidence="15 16">CENA357</strain>
    </source>
</reference>
<dbReference type="AlphaFoldDB" id="A0A8J7HGU5"/>
<organism evidence="15 16">
    <name type="scientific">Atlanticothrix silvestris CENA357</name>
    <dbReference type="NCBI Taxonomy" id="1725252"/>
    <lineage>
        <taxon>Bacteria</taxon>
        <taxon>Bacillati</taxon>
        <taxon>Cyanobacteriota</taxon>
        <taxon>Cyanophyceae</taxon>
        <taxon>Nostocales</taxon>
        <taxon>Nodulariaceae</taxon>
        <taxon>Atlanticothrix</taxon>
        <taxon>Atlanticothrix silvestris</taxon>
    </lineage>
</organism>
<accession>A0A8J7HGU5</accession>
<dbReference type="Gene3D" id="1.10.510.10">
    <property type="entry name" value="Transferase(Phosphotransferase) domain 1"/>
    <property type="match status" value="1"/>
</dbReference>
<dbReference type="EMBL" id="JAECZB010000094">
    <property type="protein sequence ID" value="MBH8555383.1"/>
    <property type="molecule type" value="Genomic_DNA"/>
</dbReference>
<protein>
    <recommendedName>
        <fullName evidence="2">non-specific serine/threonine protein kinase</fullName>
        <ecNumber evidence="2">2.7.11.1</ecNumber>
    </recommendedName>
</protein>
<evidence type="ECO:0000256" key="8">
    <source>
        <dbReference type="ARBA" id="ARBA00022840"/>
    </source>
</evidence>
<dbReference type="InterPro" id="IPR011009">
    <property type="entry name" value="Kinase-like_dom_sf"/>
</dbReference>
<dbReference type="SUPFAM" id="SSF53822">
    <property type="entry name" value="Periplasmic binding protein-like I"/>
    <property type="match status" value="1"/>
</dbReference>
<dbReference type="Gene3D" id="3.30.200.20">
    <property type="entry name" value="Phosphorylase Kinase, domain 1"/>
    <property type="match status" value="1"/>
</dbReference>
<feature type="transmembrane region" description="Helical" evidence="13">
    <location>
        <begin position="350"/>
        <end position="371"/>
    </location>
</feature>
<comment type="caution">
    <text evidence="15">The sequence shown here is derived from an EMBL/GenBank/DDBJ whole genome shotgun (WGS) entry which is preliminary data.</text>
</comment>
<dbReference type="Pfam" id="PF01094">
    <property type="entry name" value="ANF_receptor"/>
    <property type="match status" value="1"/>
</dbReference>
<evidence type="ECO:0000256" key="11">
    <source>
        <dbReference type="ARBA" id="ARBA00047899"/>
    </source>
</evidence>
<dbReference type="NCBIfam" id="NF045510">
    <property type="entry name" value="4Cys_prefix_kin"/>
    <property type="match status" value="1"/>
</dbReference>
<proteinExistence type="predicted"/>
<keyword evidence="8" id="KW-0067">ATP-binding</keyword>
<keyword evidence="7 15" id="KW-0418">Kinase</keyword>
<comment type="subcellular location">
    <subcellularLocation>
        <location evidence="1">Membrane</location>
    </subcellularLocation>
</comment>
<evidence type="ECO:0000256" key="3">
    <source>
        <dbReference type="ARBA" id="ARBA00022527"/>
    </source>
</evidence>
<sequence>MVNSDSSIEVYCTRPNCDQPQNLIPEQSLTSTSIREQCCSKCGMPLILGGHFLPLGLLVSDEERGGFGRTFLARDISFPHRPLRVIKQLHPRNPSGRVLNPSELQRIEQLFQREANILAELNHQQIPRAWAFFVVEADHETSHPQKFFYLVQDYIEGQDLAQILKKKGQFLEDEVVHILKEILKILQYIHNFDENRGAIHRDIKPANIMRRRRDGLLYLIDFGAVRQVVEGLPADTSSVVLTPGFAPPEQFAGEKVSPASDLYALAATCVCLLTGGGNPRELLLNSNWRQYTNVSNQSLATVLDSMLKYKQEDRPQSAQEVLDALSTKQQPNLLQKFLDWLKGIPRRKRWISLGGLALLGLAIAVILHWAIQANTSNPLVKQPTETPLSRPSTPTPPPPFAEYFSRGEEALIAEAQAVATIPECRTAYDLKKQGMEAFANASSPADFRTAEDAFFKSIKEFKNAYNKTKTSSSENKCHIDPETWIYYYNSKVAQTQLAINGSLPTIAVVISGLEDERGDSLEILRGIAQVQSEQESAPVLQILIAKYDSQQQEVEYIAEQNIPGDLQYFSNSKILGVVGRYSSHEILKPGDIFGKKQLVLISPTSTAIRRYDFHNQQRLNEYVFRTASNDSIAAKDLANYMRSNSQWQKVLIGFDSENNYSKSLKDEFEQELRRLGAIYKNITGCDLKRADALQLCKDKAKEENVQVLMLAPSADTLKKALNIVKEVKLQKRNRQILGGDVLYDTQTLDLGDVVDVADDMVVAVSSHASLANTNFIGTATKLWGTSDVSWRTLTSYDAAKVFVKALTDLRNQGNNNPTSQQVYEKLKEPSFLVLGATANIEFDEQHDRKQVKNIGILVQAQYNPKTNKYRFNHLKSPERNNP</sequence>
<dbReference type="Proteomes" id="UP000599391">
    <property type="component" value="Unassembled WGS sequence"/>
</dbReference>